<evidence type="ECO:0000259" key="9">
    <source>
        <dbReference type="Pfam" id="PF25019"/>
    </source>
</evidence>
<evidence type="ECO:0000256" key="1">
    <source>
        <dbReference type="ARBA" id="ARBA00022614"/>
    </source>
</evidence>
<dbReference type="Gene3D" id="1.20.5.4130">
    <property type="match status" value="1"/>
</dbReference>
<sequence>MAPHDVLKFLPLDFGNALLSGFFQALFDRILPHSLPRIIVSERELVSDLDKWRTKLAIIQSVLGDAEEKQWTNMAVKVWLDDLRDFAYNLEDMLDEYNTTILQRRLTEESPDIITITIEELKKLRENFNGMSASGAMSDRLEELCGRIRLLELMQRTVGGTLSTAAWQRPPSTCVPTNPAVYGRDEDKSRILEMMSSGGDANFRVISIVGMAGVGKTTLAQMVYNDSGPTDFYRKAWNLNEVQVQLKIAASKSRFLLVLDDAWSKNYDLWETLKAPFVTGAPAGSRIIVTTRSLDIALTVGGPSDYYDLKLLSDEDCWSVFTEHLSEDIGTRSNLEAVREKVVAKCGGLPLAARTLGGLLRSKGRNSEWEDILNSKIWDLPEESNILPVLKLSYYHLPSHLKRCLAHCAILPKNYEFEEKELVLLWMAEGIILPSTNNKQLENIGSEYFHDLLSRSIFQKSSGDTCKFVMHNLVNDLAQWISGETVFKLEADEYSEVNIQSTRFRRARHSSYIGNDFDGKEKFEVLEKVESLRTFLPVLTQNRDCFITETVLLTLPQHFKKLRVLSLRGYRISELSNDSINGLRYLRYLNLSHTEIQFLPESISSLYNLQILLLRNCLLLLELPPSVISLINLHHLDISGSCSITGMPCGMDKLEYLQTLSNFIVSRNINSGYSGLKELKNMKFLRGELCISPMENVTNFQELREGVLIDKKNLRVLILEWGSEFGNSSSRNEGVEKHVLDMFRPHANLTNLTIKHYGGIEFPYWVGDPSFSNMVFLRLEGCKNCRSLPQLGLLRSLKDLIITGLTSLRRISRTFYGDQGCLTPFQSLETLYLENLEGLEVWDNNEHVKIFHRLRELSIINCPLLSRSLPEHLPSLQKLVIRKCAALVVSFSSFPKLCELEIDDIRGMGNTTAADSWSLLHSTAPLANNNSEEGQHSFSHAIWRVEHLIVKSCPRFSSFLEVFFLSNLSALEIQACGGLTSLQTVMNHSRCLGRLKIQSCNSLEFIVKGQLPFSLKRLEIHNCENLLSVLALDAVGGGTGSSQNTNNHIINASLFEHLCISGCRHLTTLASGGQLPETLKHLEIIDCMELNTLSEGHQLLPASLELLEIKNSGIRSIPIGLQNAGSLREIEISYCSNLVSFPQGGLPFTNLRKFSVSYCRNLVDLPSSMHGFNSLQELHVFKCSSNIAFPLRGLPINLTSLKIEGCRDLYDSLVNWGFHRLTSLRKLDISGCSNNVSFPPVGMMLPTSLNDLSLASFSNLKSLYPEGFQNLVSLEYFTISDCRNLRTFPDRGLPSSLLKLEIIQCSRQLKLSCISTVNGERRPNIANIPFVKIDGEFIK</sequence>
<accession>A0ABQ8H323</accession>
<proteinExistence type="predicted"/>
<evidence type="ECO:0000259" key="7">
    <source>
        <dbReference type="Pfam" id="PF18052"/>
    </source>
</evidence>
<dbReference type="Proteomes" id="UP000827721">
    <property type="component" value="Unassembled WGS sequence"/>
</dbReference>
<feature type="domain" description="R13L1/DRL21-like LRR repeat region" evidence="9">
    <location>
        <begin position="676"/>
        <end position="804"/>
    </location>
</feature>
<evidence type="ECO:0000256" key="2">
    <source>
        <dbReference type="ARBA" id="ARBA00022737"/>
    </source>
</evidence>
<dbReference type="InterPro" id="IPR002182">
    <property type="entry name" value="NB-ARC"/>
</dbReference>
<dbReference type="InterPro" id="IPR036388">
    <property type="entry name" value="WH-like_DNA-bd_sf"/>
</dbReference>
<feature type="domain" description="Disease resistance N-terminal" evidence="7">
    <location>
        <begin position="42"/>
        <end position="106"/>
    </location>
</feature>
<protein>
    <recommendedName>
        <fullName evidence="12">Disease resistance RPP13-like protein 1</fullName>
    </recommendedName>
</protein>
<keyword evidence="4" id="KW-0611">Plant defense</keyword>
<evidence type="ECO:0000256" key="3">
    <source>
        <dbReference type="ARBA" id="ARBA00022741"/>
    </source>
</evidence>
<dbReference type="Gene3D" id="1.10.8.430">
    <property type="entry name" value="Helical domain of apoptotic protease-activating factors"/>
    <property type="match status" value="1"/>
</dbReference>
<reference evidence="10 11" key="1">
    <citation type="submission" date="2021-02" db="EMBL/GenBank/DDBJ databases">
        <title>Plant Genome Project.</title>
        <authorList>
            <person name="Zhang R.-G."/>
        </authorList>
    </citation>
    <scope>NUCLEOTIDE SEQUENCE [LARGE SCALE GENOMIC DNA]</scope>
    <source>
        <tissue evidence="10">Leaves</tissue>
    </source>
</reference>
<dbReference type="InterPro" id="IPR001611">
    <property type="entry name" value="Leu-rich_rpt"/>
</dbReference>
<dbReference type="SUPFAM" id="SSF52058">
    <property type="entry name" value="L domain-like"/>
    <property type="match status" value="2"/>
</dbReference>
<dbReference type="Gene3D" id="3.40.50.300">
    <property type="entry name" value="P-loop containing nucleotide triphosphate hydrolases"/>
    <property type="match status" value="2"/>
</dbReference>
<dbReference type="PANTHER" id="PTHR36766:SF51">
    <property type="entry name" value="DISEASE RESISTANCE RPP13-LIKE PROTEIN 1"/>
    <property type="match status" value="1"/>
</dbReference>
<dbReference type="Gene3D" id="1.10.10.10">
    <property type="entry name" value="Winged helix-like DNA-binding domain superfamily/Winged helix DNA-binding domain"/>
    <property type="match status" value="1"/>
</dbReference>
<dbReference type="PRINTS" id="PR00364">
    <property type="entry name" value="DISEASERSIST"/>
</dbReference>
<comment type="caution">
    <text evidence="10">The sequence shown here is derived from an EMBL/GenBank/DDBJ whole genome shotgun (WGS) entry which is preliminary data.</text>
</comment>
<feature type="domain" description="Disease resistance protein winged helix" evidence="8">
    <location>
        <begin position="410"/>
        <end position="478"/>
    </location>
</feature>
<dbReference type="InterPro" id="IPR056789">
    <property type="entry name" value="LRR_R13L1-DRL21"/>
</dbReference>
<dbReference type="EMBL" id="JAFEMO010000014">
    <property type="protein sequence ID" value="KAH7547699.1"/>
    <property type="molecule type" value="Genomic_DNA"/>
</dbReference>
<dbReference type="Pfam" id="PF00931">
    <property type="entry name" value="NB-ARC"/>
    <property type="match status" value="2"/>
</dbReference>
<gene>
    <name evidence="10" type="ORF">JRO89_XS14G0004100</name>
</gene>
<keyword evidence="5" id="KW-0067">ATP-binding</keyword>
<evidence type="ECO:0000259" key="8">
    <source>
        <dbReference type="Pfam" id="PF23559"/>
    </source>
</evidence>
<dbReference type="InterPro" id="IPR032675">
    <property type="entry name" value="LRR_dom_sf"/>
</dbReference>
<dbReference type="InterPro" id="IPR058922">
    <property type="entry name" value="WHD_DRP"/>
</dbReference>
<keyword evidence="2" id="KW-0677">Repeat</keyword>
<feature type="domain" description="NB-ARC" evidence="6">
    <location>
        <begin position="241"/>
        <end position="323"/>
    </location>
</feature>
<dbReference type="Gene3D" id="3.80.10.10">
    <property type="entry name" value="Ribonuclease Inhibitor"/>
    <property type="match status" value="3"/>
</dbReference>
<evidence type="ECO:0000313" key="11">
    <source>
        <dbReference type="Proteomes" id="UP000827721"/>
    </source>
</evidence>
<evidence type="ECO:0000256" key="5">
    <source>
        <dbReference type="ARBA" id="ARBA00022840"/>
    </source>
</evidence>
<keyword evidence="3" id="KW-0547">Nucleotide-binding</keyword>
<keyword evidence="1" id="KW-0433">Leucine-rich repeat</keyword>
<evidence type="ECO:0000313" key="10">
    <source>
        <dbReference type="EMBL" id="KAH7547699.1"/>
    </source>
</evidence>
<evidence type="ECO:0000259" key="6">
    <source>
        <dbReference type="Pfam" id="PF00931"/>
    </source>
</evidence>
<dbReference type="Pfam" id="PF13855">
    <property type="entry name" value="LRR_8"/>
    <property type="match status" value="1"/>
</dbReference>
<dbReference type="InterPro" id="IPR027417">
    <property type="entry name" value="P-loop_NTPase"/>
</dbReference>
<name>A0ABQ8H323_9ROSI</name>
<feature type="domain" description="NB-ARC" evidence="6">
    <location>
        <begin position="186"/>
        <end position="227"/>
    </location>
</feature>
<dbReference type="InterPro" id="IPR041118">
    <property type="entry name" value="Rx_N"/>
</dbReference>
<keyword evidence="11" id="KW-1185">Reference proteome</keyword>
<dbReference type="Pfam" id="PF25019">
    <property type="entry name" value="LRR_R13L1-DRL21"/>
    <property type="match status" value="1"/>
</dbReference>
<dbReference type="Pfam" id="PF23559">
    <property type="entry name" value="WHD_DRP"/>
    <property type="match status" value="1"/>
</dbReference>
<evidence type="ECO:0008006" key="12">
    <source>
        <dbReference type="Google" id="ProtNLM"/>
    </source>
</evidence>
<organism evidence="10 11">
    <name type="scientific">Xanthoceras sorbifolium</name>
    <dbReference type="NCBI Taxonomy" id="99658"/>
    <lineage>
        <taxon>Eukaryota</taxon>
        <taxon>Viridiplantae</taxon>
        <taxon>Streptophyta</taxon>
        <taxon>Embryophyta</taxon>
        <taxon>Tracheophyta</taxon>
        <taxon>Spermatophyta</taxon>
        <taxon>Magnoliopsida</taxon>
        <taxon>eudicotyledons</taxon>
        <taxon>Gunneridae</taxon>
        <taxon>Pentapetalae</taxon>
        <taxon>rosids</taxon>
        <taxon>malvids</taxon>
        <taxon>Sapindales</taxon>
        <taxon>Sapindaceae</taxon>
        <taxon>Xanthoceroideae</taxon>
        <taxon>Xanthoceras</taxon>
    </lineage>
</organism>
<dbReference type="PANTHER" id="PTHR36766">
    <property type="entry name" value="PLANT BROAD-SPECTRUM MILDEW RESISTANCE PROTEIN RPW8"/>
    <property type="match status" value="1"/>
</dbReference>
<dbReference type="InterPro" id="IPR042197">
    <property type="entry name" value="Apaf_helical"/>
</dbReference>
<dbReference type="SUPFAM" id="SSF52540">
    <property type="entry name" value="P-loop containing nucleoside triphosphate hydrolases"/>
    <property type="match status" value="1"/>
</dbReference>
<evidence type="ECO:0000256" key="4">
    <source>
        <dbReference type="ARBA" id="ARBA00022821"/>
    </source>
</evidence>
<dbReference type="Pfam" id="PF18052">
    <property type="entry name" value="Rx_N"/>
    <property type="match status" value="1"/>
</dbReference>